<evidence type="ECO:0000256" key="1">
    <source>
        <dbReference type="SAM" id="Phobius"/>
    </source>
</evidence>
<proteinExistence type="predicted"/>
<dbReference type="EMBL" id="CAOF01000101">
    <property type="protein sequence ID" value="CCO46818.1"/>
    <property type="molecule type" value="Genomic_DNA"/>
</dbReference>
<keyword evidence="1" id="KW-1133">Transmembrane helix</keyword>
<dbReference type="AlphaFoldDB" id="A0AAV2VQ23"/>
<protein>
    <recommendedName>
        <fullName evidence="4">Type II secretion system protein GspF domain-containing protein</fullName>
    </recommendedName>
</protein>
<feature type="transmembrane region" description="Helical" evidence="1">
    <location>
        <begin position="209"/>
        <end position="231"/>
    </location>
</feature>
<organism evidence="2 3">
    <name type="scientific">Vibrio nigripulchritudo SOn1</name>
    <dbReference type="NCBI Taxonomy" id="1238450"/>
    <lineage>
        <taxon>Bacteria</taxon>
        <taxon>Pseudomonadati</taxon>
        <taxon>Pseudomonadota</taxon>
        <taxon>Gammaproteobacteria</taxon>
        <taxon>Vibrionales</taxon>
        <taxon>Vibrionaceae</taxon>
        <taxon>Vibrio</taxon>
    </lineage>
</organism>
<gene>
    <name evidence="2" type="ORF">VIBNISOn1_190037</name>
</gene>
<evidence type="ECO:0008006" key="4">
    <source>
        <dbReference type="Google" id="ProtNLM"/>
    </source>
</evidence>
<dbReference type="Proteomes" id="UP000018211">
    <property type="component" value="Unassembled WGS sequence"/>
</dbReference>
<feature type="transmembrane region" description="Helical" evidence="1">
    <location>
        <begin position="164"/>
        <end position="189"/>
    </location>
</feature>
<evidence type="ECO:0000313" key="2">
    <source>
        <dbReference type="EMBL" id="CCO46818.1"/>
    </source>
</evidence>
<name>A0AAV2VQ23_9VIBR</name>
<feature type="transmembrane region" description="Helical" evidence="1">
    <location>
        <begin position="362"/>
        <end position="384"/>
    </location>
</feature>
<keyword evidence="1" id="KW-0812">Transmembrane</keyword>
<accession>A0AAV2VQ23</accession>
<evidence type="ECO:0000313" key="3">
    <source>
        <dbReference type="Proteomes" id="UP000018211"/>
    </source>
</evidence>
<comment type="caution">
    <text evidence="2">The sequence shown here is derived from an EMBL/GenBank/DDBJ whole genome shotgun (WGS) entry which is preliminary data.</text>
</comment>
<sequence length="388" mass="43624">MIERFSSFQTKLLVVRNFILSKSLPEHLSTALHWLICNLYKSLFRSSVVSYMKFVVSLSGGIAGKESGAAFVLVTEQLNQKLFESYPEIWQKPIEKYLYKTIHMRSISPTPEVTYSLEPFITKNDLMVLGATEEPIAGLDVIIKQGDSRNRIMSVVKASMRDPLMYLMMTIGLAWFTQENFVAETIVLIDNLDAKMPYQLQIFSDVNSAILDNLYTGGTFIILMLLGYNWATDNLKGSARTLAEKVPMFGTPLKQSRLIQSGLFLQSIALLYKSGVNTKQSLKAISNNSTRFMVSKIGEMQETHGETGSDIEAFRNDLFDKDTQFRLSVYFELSDPTSNMDQIASTILETIEQRIISFSKNVALLALVAFSGYLGLFILATMAMDSIK</sequence>
<reference evidence="2 3" key="1">
    <citation type="journal article" date="2013" name="ISME J.">
        <title>Comparative genomics of pathogenic lineages of Vibrio nigripulchritudo identifies virulence-associated traits.</title>
        <authorList>
            <person name="Goudenege D."/>
            <person name="Labreuche Y."/>
            <person name="Krin E."/>
            <person name="Ansquer D."/>
            <person name="Mangenot S."/>
            <person name="Calteau A."/>
            <person name="Medigue C."/>
            <person name="Mazel D."/>
            <person name="Polz M.F."/>
            <person name="Le Roux F."/>
        </authorList>
    </citation>
    <scope>NUCLEOTIDE SEQUENCE [LARGE SCALE GENOMIC DNA]</scope>
    <source>
        <strain evidence="2 3">SOn1</strain>
    </source>
</reference>
<keyword evidence="1" id="KW-0472">Membrane</keyword>